<accession>A0A6P8ZXI1</accession>
<dbReference type="OrthoDB" id="6432525at2759"/>
<dbReference type="Proteomes" id="UP000515158">
    <property type="component" value="Unplaced"/>
</dbReference>
<name>A0A6P8ZXI1_THRPL</name>
<reference evidence="3" key="1">
    <citation type="submission" date="2025-08" db="UniProtKB">
        <authorList>
            <consortium name="RefSeq"/>
        </authorList>
    </citation>
    <scope>IDENTIFICATION</scope>
    <source>
        <tissue evidence="3">Total insect</tissue>
    </source>
</reference>
<evidence type="ECO:0000313" key="3">
    <source>
        <dbReference type="RefSeq" id="XP_034249810.1"/>
    </source>
</evidence>
<dbReference type="GO" id="GO:0016020">
    <property type="term" value="C:membrane"/>
    <property type="evidence" value="ECO:0007669"/>
    <property type="project" value="TreeGrafter"/>
</dbReference>
<gene>
    <name evidence="3" type="primary">LOC117650464</name>
</gene>
<dbReference type="KEGG" id="tpal:117650464"/>
<dbReference type="PANTHER" id="PTHR10174:SF213">
    <property type="entry name" value="CRAL-TRIO DOMAIN-CONTAINING PROTEIN"/>
    <property type="match status" value="1"/>
</dbReference>
<dbReference type="SMART" id="SM00516">
    <property type="entry name" value="SEC14"/>
    <property type="match status" value="1"/>
</dbReference>
<dbReference type="SUPFAM" id="SSF52087">
    <property type="entry name" value="CRAL/TRIO domain"/>
    <property type="match status" value="1"/>
</dbReference>
<organism evidence="3">
    <name type="scientific">Thrips palmi</name>
    <name type="common">Melon thrips</name>
    <dbReference type="NCBI Taxonomy" id="161013"/>
    <lineage>
        <taxon>Eukaryota</taxon>
        <taxon>Metazoa</taxon>
        <taxon>Ecdysozoa</taxon>
        <taxon>Arthropoda</taxon>
        <taxon>Hexapoda</taxon>
        <taxon>Insecta</taxon>
        <taxon>Pterygota</taxon>
        <taxon>Neoptera</taxon>
        <taxon>Paraneoptera</taxon>
        <taxon>Thysanoptera</taxon>
        <taxon>Terebrantia</taxon>
        <taxon>Thripoidea</taxon>
        <taxon>Thripidae</taxon>
        <taxon>Thrips</taxon>
    </lineage>
</organism>
<dbReference type="PRINTS" id="PR00180">
    <property type="entry name" value="CRETINALDHBP"/>
</dbReference>
<dbReference type="PANTHER" id="PTHR10174">
    <property type="entry name" value="ALPHA-TOCOPHEROL TRANSFER PROTEIN-RELATED"/>
    <property type="match status" value="1"/>
</dbReference>
<dbReference type="Gene3D" id="3.40.525.10">
    <property type="entry name" value="CRAL-TRIO lipid binding domain"/>
    <property type="match status" value="1"/>
</dbReference>
<dbReference type="InParanoid" id="A0A6P8ZXI1"/>
<protein>
    <submittedName>
        <fullName evidence="3">Alpha-tocopherol transfer protein-like</fullName>
    </submittedName>
</protein>
<dbReference type="InterPro" id="IPR036273">
    <property type="entry name" value="CRAL/TRIO_N_dom_sf"/>
</dbReference>
<dbReference type="AlphaFoldDB" id="A0A6P8ZXI1"/>
<evidence type="ECO:0000259" key="1">
    <source>
        <dbReference type="PROSITE" id="PS50191"/>
    </source>
</evidence>
<dbReference type="CDD" id="cd00170">
    <property type="entry name" value="SEC14"/>
    <property type="match status" value="1"/>
</dbReference>
<dbReference type="InterPro" id="IPR001251">
    <property type="entry name" value="CRAL-TRIO_dom"/>
</dbReference>
<dbReference type="PROSITE" id="PS50191">
    <property type="entry name" value="CRAL_TRIO"/>
    <property type="match status" value="1"/>
</dbReference>
<dbReference type="Pfam" id="PF00650">
    <property type="entry name" value="CRAL_TRIO"/>
    <property type="match status" value="1"/>
</dbReference>
<feature type="domain" description="CRAL-TRIO" evidence="1">
    <location>
        <begin position="87"/>
        <end position="245"/>
    </location>
</feature>
<proteinExistence type="predicted"/>
<evidence type="ECO:0000313" key="2">
    <source>
        <dbReference type="Proteomes" id="UP000515158"/>
    </source>
</evidence>
<dbReference type="SUPFAM" id="SSF46938">
    <property type="entry name" value="CRAL/TRIO N-terminal domain"/>
    <property type="match status" value="1"/>
</dbReference>
<sequence length="298" mass="33436">MEPTTITLEAEKLRRPQLCDDDLEAFRAWVDKQPHLPVVTDAELALFLHTCYYRLEAAKTALDTYFTVRTHAPELFSERTLQYQDVHDSITQVAQQLILPGESKDGYTVTLMKLKDTNPRAYSFTAAAKAWCALMEAWVARTGTEEGLVCVMDVKGISLGHLAVNPSVMAKFFVYFQEALPVKIQGLVFINATSIMDQILSLIKPFLKKEIVALIKTYKNSDALKDLLDKRYIPSDYGGSAKSVDALVETSVTLLKTYEGFLLQQEKRCVDESSRPGKAKTEGDLFGVQGSFKKLEFD</sequence>
<dbReference type="InterPro" id="IPR036865">
    <property type="entry name" value="CRAL-TRIO_dom_sf"/>
</dbReference>
<dbReference type="GeneID" id="117650464"/>
<dbReference type="GO" id="GO:1902936">
    <property type="term" value="F:phosphatidylinositol bisphosphate binding"/>
    <property type="evidence" value="ECO:0007669"/>
    <property type="project" value="TreeGrafter"/>
</dbReference>
<dbReference type="RefSeq" id="XP_034249810.1">
    <property type="nucleotide sequence ID" value="XM_034393919.1"/>
</dbReference>
<keyword evidence="2" id="KW-1185">Reference proteome</keyword>